<dbReference type="SUPFAM" id="SSF54928">
    <property type="entry name" value="RNA-binding domain, RBD"/>
    <property type="match status" value="1"/>
</dbReference>
<dbReference type="InterPro" id="IPR012677">
    <property type="entry name" value="Nucleotide-bd_a/b_plait_sf"/>
</dbReference>
<dbReference type="OMA" id="INCVSHE"/>
<dbReference type="InterPro" id="IPR035979">
    <property type="entry name" value="RBD_domain_sf"/>
</dbReference>
<evidence type="ECO:0000259" key="2">
    <source>
        <dbReference type="Pfam" id="PF04059"/>
    </source>
</evidence>
<evidence type="ECO:0000313" key="4">
    <source>
        <dbReference type="Proteomes" id="UP000654075"/>
    </source>
</evidence>
<dbReference type="InterPro" id="IPR007201">
    <property type="entry name" value="Mei2-like_Rrm_C"/>
</dbReference>
<dbReference type="AlphaFoldDB" id="A0A813DUC5"/>
<dbReference type="Pfam" id="PF04059">
    <property type="entry name" value="RRM_2"/>
    <property type="match status" value="1"/>
</dbReference>
<reference evidence="3" key="1">
    <citation type="submission" date="2021-02" db="EMBL/GenBank/DDBJ databases">
        <authorList>
            <person name="Dougan E. K."/>
            <person name="Rhodes N."/>
            <person name="Thang M."/>
            <person name="Chan C."/>
        </authorList>
    </citation>
    <scope>NUCLEOTIDE SEQUENCE</scope>
</reference>
<proteinExistence type="predicted"/>
<dbReference type="EMBL" id="CAJNNV010004088">
    <property type="protein sequence ID" value="CAE8590148.1"/>
    <property type="molecule type" value="Genomic_DNA"/>
</dbReference>
<organism evidence="3 4">
    <name type="scientific">Polarella glacialis</name>
    <name type="common">Dinoflagellate</name>
    <dbReference type="NCBI Taxonomy" id="89957"/>
    <lineage>
        <taxon>Eukaryota</taxon>
        <taxon>Sar</taxon>
        <taxon>Alveolata</taxon>
        <taxon>Dinophyceae</taxon>
        <taxon>Suessiales</taxon>
        <taxon>Suessiaceae</taxon>
        <taxon>Polarella</taxon>
    </lineage>
</organism>
<dbReference type="GO" id="GO:0003676">
    <property type="term" value="F:nucleic acid binding"/>
    <property type="evidence" value="ECO:0007669"/>
    <property type="project" value="InterPro"/>
</dbReference>
<feature type="domain" description="Mei2-like C-terminal RNA recognition motif" evidence="2">
    <location>
        <begin position="37"/>
        <end position="133"/>
    </location>
</feature>
<name>A0A813DUC5_POLGL</name>
<feature type="region of interest" description="Disordered" evidence="1">
    <location>
        <begin position="1"/>
        <end position="29"/>
    </location>
</feature>
<dbReference type="OrthoDB" id="417481at2759"/>
<comment type="caution">
    <text evidence="3">The sequence shown here is derived from an EMBL/GenBank/DDBJ whole genome shotgun (WGS) entry which is preliminary data.</text>
</comment>
<dbReference type="Gene3D" id="3.30.70.330">
    <property type="match status" value="1"/>
</dbReference>
<evidence type="ECO:0000256" key="1">
    <source>
        <dbReference type="SAM" id="MobiDB-lite"/>
    </source>
</evidence>
<evidence type="ECO:0000313" key="3">
    <source>
        <dbReference type="EMBL" id="CAE8590148.1"/>
    </source>
</evidence>
<feature type="compositionally biased region" description="Low complexity" evidence="1">
    <location>
        <begin position="1"/>
        <end position="21"/>
    </location>
</feature>
<sequence>MMLYESSGASAEALESGSQSGDTQDTMSESSAKAELTTVMMRNIPDGFTSAMFIELVDKYGLNGTYDLVYMPIHYQSRICFGYAFINCVSHEAAYAFTQKFNGFTDWGVPSDKVCETCWSDALQGLEAHIERYRNSPVMHEKMPDEFRPLLFSNGQRISFPIPTKTIRPPRMRMKAFQL</sequence>
<protein>
    <recommendedName>
        <fullName evidence="2">Mei2-like C-terminal RNA recognition motif domain-containing protein</fullName>
    </recommendedName>
</protein>
<dbReference type="Proteomes" id="UP000654075">
    <property type="component" value="Unassembled WGS sequence"/>
</dbReference>
<keyword evidence="4" id="KW-1185">Reference proteome</keyword>
<gene>
    <name evidence="3" type="ORF">PGLA1383_LOCUS8873</name>
</gene>
<accession>A0A813DUC5</accession>